<name>A0A9D3YXC9_DREPO</name>
<dbReference type="AlphaFoldDB" id="A0A9D3YXC9"/>
<protein>
    <submittedName>
        <fullName evidence="1">Uncharacterized protein</fullName>
    </submittedName>
</protein>
<accession>A0A9D3YXC9</accession>
<dbReference type="EMBL" id="JAIWYP010000014">
    <property type="protein sequence ID" value="KAH3707634.1"/>
    <property type="molecule type" value="Genomic_DNA"/>
</dbReference>
<evidence type="ECO:0000313" key="2">
    <source>
        <dbReference type="Proteomes" id="UP000828390"/>
    </source>
</evidence>
<reference evidence="1" key="2">
    <citation type="submission" date="2020-11" db="EMBL/GenBank/DDBJ databases">
        <authorList>
            <person name="McCartney M.A."/>
            <person name="Auch B."/>
            <person name="Kono T."/>
            <person name="Mallez S."/>
            <person name="Becker A."/>
            <person name="Gohl D.M."/>
            <person name="Silverstein K.A.T."/>
            <person name="Koren S."/>
            <person name="Bechman K.B."/>
            <person name="Herman A."/>
            <person name="Abrahante J.E."/>
            <person name="Garbe J."/>
        </authorList>
    </citation>
    <scope>NUCLEOTIDE SEQUENCE</scope>
    <source>
        <strain evidence="1">Duluth1</strain>
        <tissue evidence="1">Whole animal</tissue>
    </source>
</reference>
<keyword evidence="2" id="KW-1185">Reference proteome</keyword>
<proteinExistence type="predicted"/>
<evidence type="ECO:0000313" key="1">
    <source>
        <dbReference type="EMBL" id="KAH3707634.1"/>
    </source>
</evidence>
<comment type="caution">
    <text evidence="1">The sequence shown here is derived from an EMBL/GenBank/DDBJ whole genome shotgun (WGS) entry which is preliminary data.</text>
</comment>
<dbReference type="Proteomes" id="UP000828390">
    <property type="component" value="Unassembled WGS sequence"/>
</dbReference>
<reference evidence="1" key="1">
    <citation type="journal article" date="2019" name="bioRxiv">
        <title>The Genome of the Zebra Mussel, Dreissena polymorpha: A Resource for Invasive Species Research.</title>
        <authorList>
            <person name="McCartney M.A."/>
            <person name="Auch B."/>
            <person name="Kono T."/>
            <person name="Mallez S."/>
            <person name="Zhang Y."/>
            <person name="Obille A."/>
            <person name="Becker A."/>
            <person name="Abrahante J.E."/>
            <person name="Garbe J."/>
            <person name="Badalamenti J.P."/>
            <person name="Herman A."/>
            <person name="Mangelson H."/>
            <person name="Liachko I."/>
            <person name="Sullivan S."/>
            <person name="Sone E.D."/>
            <person name="Koren S."/>
            <person name="Silverstein K.A.T."/>
            <person name="Beckman K.B."/>
            <person name="Gohl D.M."/>
        </authorList>
    </citation>
    <scope>NUCLEOTIDE SEQUENCE</scope>
    <source>
        <strain evidence="1">Duluth1</strain>
        <tissue evidence="1">Whole animal</tissue>
    </source>
</reference>
<sequence>MISCAFIHIRCATKMSASLRTWIKSGRIFGNYATREAKPCGIGATFEKHERQRQYRGAWKRKYCVKNNISAAFLENLALCMCVVLTRISPCCPLRLLRKDM</sequence>
<gene>
    <name evidence="1" type="ORF">DPMN_067044</name>
</gene>
<organism evidence="1 2">
    <name type="scientific">Dreissena polymorpha</name>
    <name type="common">Zebra mussel</name>
    <name type="synonym">Mytilus polymorpha</name>
    <dbReference type="NCBI Taxonomy" id="45954"/>
    <lineage>
        <taxon>Eukaryota</taxon>
        <taxon>Metazoa</taxon>
        <taxon>Spiralia</taxon>
        <taxon>Lophotrochozoa</taxon>
        <taxon>Mollusca</taxon>
        <taxon>Bivalvia</taxon>
        <taxon>Autobranchia</taxon>
        <taxon>Heteroconchia</taxon>
        <taxon>Euheterodonta</taxon>
        <taxon>Imparidentia</taxon>
        <taxon>Neoheterodontei</taxon>
        <taxon>Myida</taxon>
        <taxon>Dreissenoidea</taxon>
        <taxon>Dreissenidae</taxon>
        <taxon>Dreissena</taxon>
    </lineage>
</organism>